<proteinExistence type="inferred from homology"/>
<dbReference type="InterPro" id="IPR027417">
    <property type="entry name" value="P-loop_NTPase"/>
</dbReference>
<reference evidence="3" key="1">
    <citation type="submission" date="2017-05" db="UniProtKB">
        <authorList>
            <consortium name="EnsemblMetazoa"/>
        </authorList>
    </citation>
    <scope>IDENTIFICATION</scope>
</reference>
<dbReference type="AlphaFoldDB" id="A0A1X7TDN3"/>
<protein>
    <recommendedName>
        <fullName evidence="2">Dynein heavy chain linker domain-containing protein</fullName>
    </recommendedName>
</protein>
<comment type="similarity">
    <text evidence="1">Belongs to the dynein heavy chain family.</text>
</comment>
<evidence type="ECO:0000313" key="3">
    <source>
        <dbReference type="EnsemblMetazoa" id="Aqu2.1.12720_001"/>
    </source>
</evidence>
<dbReference type="GO" id="GO:0045505">
    <property type="term" value="F:dynein intermediate chain binding"/>
    <property type="evidence" value="ECO:0007669"/>
    <property type="project" value="InterPro"/>
</dbReference>
<dbReference type="Gene3D" id="3.40.50.300">
    <property type="entry name" value="P-loop containing nucleotide triphosphate hydrolases"/>
    <property type="match status" value="1"/>
</dbReference>
<dbReference type="PANTHER" id="PTHR46532:SF4">
    <property type="entry name" value="AAA+ ATPASE DOMAIN-CONTAINING PROTEIN"/>
    <property type="match status" value="1"/>
</dbReference>
<dbReference type="EnsemblMetazoa" id="Aqu2.1.12720_001">
    <property type="protein sequence ID" value="Aqu2.1.12720_001"/>
    <property type="gene ID" value="Aqu2.1.12720"/>
</dbReference>
<dbReference type="Gene3D" id="1.20.140.100">
    <property type="entry name" value="Dynein heavy chain, N-terminal domain 2"/>
    <property type="match status" value="1"/>
</dbReference>
<dbReference type="InParanoid" id="A0A1X7TDN3"/>
<evidence type="ECO:0000259" key="2">
    <source>
        <dbReference type="Pfam" id="PF08393"/>
    </source>
</evidence>
<dbReference type="InterPro" id="IPR042222">
    <property type="entry name" value="Dynein_2_N"/>
</dbReference>
<organism evidence="3">
    <name type="scientific">Amphimedon queenslandica</name>
    <name type="common">Sponge</name>
    <dbReference type="NCBI Taxonomy" id="400682"/>
    <lineage>
        <taxon>Eukaryota</taxon>
        <taxon>Metazoa</taxon>
        <taxon>Porifera</taxon>
        <taxon>Demospongiae</taxon>
        <taxon>Heteroscleromorpha</taxon>
        <taxon>Haplosclerida</taxon>
        <taxon>Niphatidae</taxon>
        <taxon>Amphimedon</taxon>
    </lineage>
</organism>
<name>A0A1X7TDN3_AMPQE</name>
<sequence length="122" mass="14352">VREQWLMYELDLINYQNKWKLIKGWDDLFTKVKEHINSVTTMKLSPFFKINAIFDIWIDKVSMRKVFGEEGFDEVFYEEELDVPLVLFNESHLLLIGVSGAGKTTLSRFVAWINGLSVFEIK</sequence>
<dbReference type="Pfam" id="PF08393">
    <property type="entry name" value="DHC_N2"/>
    <property type="match status" value="1"/>
</dbReference>
<dbReference type="GO" id="GO:0051959">
    <property type="term" value="F:dynein light intermediate chain binding"/>
    <property type="evidence" value="ECO:0007669"/>
    <property type="project" value="InterPro"/>
</dbReference>
<dbReference type="InterPro" id="IPR026983">
    <property type="entry name" value="DHC"/>
</dbReference>
<dbReference type="GO" id="GO:0005858">
    <property type="term" value="C:axonemal dynein complex"/>
    <property type="evidence" value="ECO:0007669"/>
    <property type="project" value="TreeGrafter"/>
</dbReference>
<feature type="domain" description="Dynein heavy chain linker" evidence="2">
    <location>
        <begin position="1"/>
        <end position="62"/>
    </location>
</feature>
<dbReference type="GO" id="GO:0007018">
    <property type="term" value="P:microtubule-based movement"/>
    <property type="evidence" value="ECO:0007669"/>
    <property type="project" value="InterPro"/>
</dbReference>
<dbReference type="InterPro" id="IPR013602">
    <property type="entry name" value="Dynein_heavy_linker"/>
</dbReference>
<accession>A0A1X7TDN3</accession>
<dbReference type="PANTHER" id="PTHR46532">
    <property type="entry name" value="MALE FERTILITY FACTOR KL5"/>
    <property type="match status" value="1"/>
</dbReference>
<evidence type="ECO:0000256" key="1">
    <source>
        <dbReference type="ARBA" id="ARBA00008887"/>
    </source>
</evidence>
<dbReference type="SUPFAM" id="SSF52540">
    <property type="entry name" value="P-loop containing nucleoside triphosphate hydrolases"/>
    <property type="match status" value="1"/>
</dbReference>
<dbReference type="STRING" id="400682.A0A1X7TDN3"/>